<protein>
    <submittedName>
        <fullName evidence="1">Polysaccharide biosynthesis protein</fullName>
    </submittedName>
</protein>
<gene>
    <name evidence="1" type="ORF">DXX92_05400</name>
</gene>
<dbReference type="EMBL" id="QUOV01000001">
    <property type="protein sequence ID" value="REL34841.1"/>
    <property type="molecule type" value="Genomic_DNA"/>
</dbReference>
<dbReference type="SUPFAM" id="SSF53448">
    <property type="entry name" value="Nucleotide-diphospho-sugar transferases"/>
    <property type="match status" value="1"/>
</dbReference>
<evidence type="ECO:0000313" key="2">
    <source>
        <dbReference type="Proteomes" id="UP000256999"/>
    </source>
</evidence>
<dbReference type="PANTHER" id="PTHR42866:SF1">
    <property type="entry name" value="SPORE COAT POLYSACCHARIDE BIOSYNTHESIS PROTEIN SPSF"/>
    <property type="match status" value="1"/>
</dbReference>
<dbReference type="Gene3D" id="3.90.550.10">
    <property type="entry name" value="Spore Coat Polysaccharide Biosynthesis Protein SpsA, Chain A"/>
    <property type="match status" value="1"/>
</dbReference>
<dbReference type="PANTHER" id="PTHR42866">
    <property type="entry name" value="3-DEOXY-MANNO-OCTULOSONATE CYTIDYLYLTRANSFERASE"/>
    <property type="match status" value="1"/>
</dbReference>
<accession>A0A3E0UCV9</accession>
<proteinExistence type="predicted"/>
<dbReference type="InterPro" id="IPR003329">
    <property type="entry name" value="Cytidylyl_trans"/>
</dbReference>
<dbReference type="OrthoDB" id="9801052at2"/>
<reference evidence="1 2" key="1">
    <citation type="submission" date="2018-08" db="EMBL/GenBank/DDBJ databases">
        <title>Thalassotalea euphylliae genome.</title>
        <authorList>
            <person name="Summers S."/>
            <person name="Rice S.A."/>
            <person name="Freckelton M.L."/>
            <person name="Nedved B.T."/>
            <person name="Hadfield M.G."/>
        </authorList>
    </citation>
    <scope>NUCLEOTIDE SEQUENCE [LARGE SCALE GENOMIC DNA]</scope>
    <source>
        <strain evidence="1 2">H2</strain>
    </source>
</reference>
<organism evidence="1 2">
    <name type="scientific">Thalassotalea euphylliae</name>
    <dbReference type="NCBI Taxonomy" id="1655234"/>
    <lineage>
        <taxon>Bacteria</taxon>
        <taxon>Pseudomonadati</taxon>
        <taxon>Pseudomonadota</taxon>
        <taxon>Gammaproteobacteria</taxon>
        <taxon>Alteromonadales</taxon>
        <taxon>Colwelliaceae</taxon>
        <taxon>Thalassotalea</taxon>
    </lineage>
</organism>
<dbReference type="Pfam" id="PF02348">
    <property type="entry name" value="CTP_transf_3"/>
    <property type="match status" value="1"/>
</dbReference>
<sequence length="262" mass="29528">MPDYNSLPCSQTPESLDENNALQSLQIIIQARMTSTRLPEKVMMKMANKPMLQWLIERLIPLKQHIIVATTNDGSEAPIIALCQKLGVGYFKGSTDDVLCRYYLAAKAHGATKETAVMRITSDCPLVDVKLVQQSVSEFNTGHYDMVSLGPHSGYPRGLDACIFGFELLEKTHLTATSAADREHVTLGMGKVQKINNRVLYAERDLTHFRLTLDEADDFTAIDRVFQLMDYQTDFDYPTLEKVLLAHPEIAEINRHVEQKRA</sequence>
<evidence type="ECO:0000313" key="1">
    <source>
        <dbReference type="EMBL" id="REL34841.1"/>
    </source>
</evidence>
<comment type="caution">
    <text evidence="1">The sequence shown here is derived from an EMBL/GenBank/DDBJ whole genome shotgun (WGS) entry which is preliminary data.</text>
</comment>
<name>A0A3E0UCV9_9GAMM</name>
<dbReference type="InterPro" id="IPR029044">
    <property type="entry name" value="Nucleotide-diphossugar_trans"/>
</dbReference>
<dbReference type="Proteomes" id="UP000256999">
    <property type="component" value="Unassembled WGS sequence"/>
</dbReference>
<dbReference type="CDD" id="cd02518">
    <property type="entry name" value="GT2_SpsF"/>
    <property type="match status" value="1"/>
</dbReference>
<dbReference type="AlphaFoldDB" id="A0A3E0UCV9"/>
<dbReference type="GO" id="GO:0005829">
    <property type="term" value="C:cytosol"/>
    <property type="evidence" value="ECO:0007669"/>
    <property type="project" value="TreeGrafter"/>
</dbReference>
<dbReference type="RefSeq" id="WP_115999516.1">
    <property type="nucleotide sequence ID" value="NZ_QUOV01000001.1"/>
</dbReference>